<dbReference type="Pfam" id="PF12796">
    <property type="entry name" value="Ank_2"/>
    <property type="match status" value="2"/>
</dbReference>
<dbReference type="Pfam" id="PF00023">
    <property type="entry name" value="Ank"/>
    <property type="match status" value="1"/>
</dbReference>
<evidence type="ECO:0000313" key="6">
    <source>
        <dbReference type="EMBL" id="CAF3554094.1"/>
    </source>
</evidence>
<dbReference type="PROSITE" id="PS00088">
    <property type="entry name" value="SOD_MN"/>
    <property type="match status" value="1"/>
</dbReference>
<evidence type="ECO:0000256" key="1">
    <source>
        <dbReference type="ARBA" id="ARBA00022737"/>
    </source>
</evidence>
<dbReference type="PANTHER" id="PTHR24198">
    <property type="entry name" value="ANKYRIN REPEAT AND PROTEIN KINASE DOMAIN-CONTAINING PROTEIN"/>
    <property type="match status" value="1"/>
</dbReference>
<keyword evidence="2 3" id="KW-0040">ANK repeat</keyword>
<dbReference type="EMBL" id="CAJOBO010000165">
    <property type="protein sequence ID" value="CAF4149269.1"/>
    <property type="molecule type" value="Genomic_DNA"/>
</dbReference>
<evidence type="ECO:0000313" key="9">
    <source>
        <dbReference type="EMBL" id="CAF4666304.1"/>
    </source>
</evidence>
<dbReference type="PROSITE" id="PS50088">
    <property type="entry name" value="ANK_REPEAT"/>
    <property type="match status" value="3"/>
</dbReference>
<feature type="repeat" description="ANK" evidence="3">
    <location>
        <begin position="228"/>
        <end position="252"/>
    </location>
</feature>
<dbReference type="Proteomes" id="UP000663872">
    <property type="component" value="Unassembled WGS sequence"/>
</dbReference>
<organism evidence="8 10">
    <name type="scientific">Rotaria socialis</name>
    <dbReference type="NCBI Taxonomy" id="392032"/>
    <lineage>
        <taxon>Eukaryota</taxon>
        <taxon>Metazoa</taxon>
        <taxon>Spiralia</taxon>
        <taxon>Gnathifera</taxon>
        <taxon>Rotifera</taxon>
        <taxon>Eurotatoria</taxon>
        <taxon>Bdelloidea</taxon>
        <taxon>Philodinida</taxon>
        <taxon>Philodinidae</taxon>
        <taxon>Rotaria</taxon>
    </lineage>
</organism>
<dbReference type="InterPro" id="IPR002110">
    <property type="entry name" value="Ankyrin_rpt"/>
</dbReference>
<dbReference type="InterPro" id="IPR036770">
    <property type="entry name" value="Ankyrin_rpt-contain_sf"/>
</dbReference>
<dbReference type="Proteomes" id="UP000663833">
    <property type="component" value="Unassembled WGS sequence"/>
</dbReference>
<protein>
    <submittedName>
        <fullName evidence="8">Uncharacterized protein</fullName>
    </submittedName>
</protein>
<evidence type="ECO:0000256" key="2">
    <source>
        <dbReference type="ARBA" id="ARBA00023043"/>
    </source>
</evidence>
<dbReference type="EMBL" id="CAJNXB010003960">
    <property type="protein sequence ID" value="CAF3348546.1"/>
    <property type="molecule type" value="Genomic_DNA"/>
</dbReference>
<dbReference type="Proteomes" id="UP000663873">
    <property type="component" value="Unassembled WGS sequence"/>
</dbReference>
<dbReference type="Gene3D" id="1.25.40.20">
    <property type="entry name" value="Ankyrin repeat-containing domain"/>
    <property type="match status" value="3"/>
</dbReference>
<dbReference type="SUPFAM" id="SSF48403">
    <property type="entry name" value="Ankyrin repeat"/>
    <property type="match status" value="2"/>
</dbReference>
<dbReference type="InterPro" id="IPR019833">
    <property type="entry name" value="Mn/Fe_SOD_BS"/>
</dbReference>
<evidence type="ECO:0000313" key="7">
    <source>
        <dbReference type="EMBL" id="CAF4149269.1"/>
    </source>
</evidence>
<evidence type="ECO:0000313" key="4">
    <source>
        <dbReference type="EMBL" id="CAF3283937.1"/>
    </source>
</evidence>
<feature type="repeat" description="ANK" evidence="3">
    <location>
        <begin position="536"/>
        <end position="571"/>
    </location>
</feature>
<dbReference type="GO" id="GO:0004784">
    <property type="term" value="F:superoxide dismutase activity"/>
    <property type="evidence" value="ECO:0007669"/>
    <property type="project" value="InterPro"/>
</dbReference>
<dbReference type="EMBL" id="CAJNYD010000654">
    <property type="protein sequence ID" value="CAF3283937.1"/>
    <property type="molecule type" value="Genomic_DNA"/>
</dbReference>
<dbReference type="PROSITE" id="PS50297">
    <property type="entry name" value="ANK_REP_REGION"/>
    <property type="match status" value="3"/>
</dbReference>
<keyword evidence="1" id="KW-0677">Repeat</keyword>
<dbReference type="AlphaFoldDB" id="A0A820FA97"/>
<dbReference type="Proteomes" id="UP000663851">
    <property type="component" value="Unassembled WGS sequence"/>
</dbReference>
<comment type="caution">
    <text evidence="8">The sequence shown here is derived from an EMBL/GenBank/DDBJ whole genome shotgun (WGS) entry which is preliminary data.</text>
</comment>
<evidence type="ECO:0000313" key="5">
    <source>
        <dbReference type="EMBL" id="CAF3348546.1"/>
    </source>
</evidence>
<keyword evidence="10" id="KW-1185">Reference proteome</keyword>
<sequence>MNELSNDDKLYKLICQRNNANELDSYLKTLPNVDEVLLFLHRPGDQYLTLLMLAAVHGKDEMVRIMLAHSTDVQKLVDTPGCVYRNDGMLVRHATALWCACDRGHYTVARTLIEIGNADIDRGPRHTLLVDAIIAERLDTIRFLIENGYADINSARHNENYRSNSLIIAVTYGHTHIVAYLLEKGAKCDIMTLPSNNTPLSYAAIKGHLDIVRLLCLAGASTSLKNRSGQTPLMLAVKHERIDIVEYLLDQGDIETGIKQLELAACAFIVPSHKSHTIQQPQFQKMMSLMNKIFEIRRIKKLPKTVARPIAAYGFHQECQTMEELRLIEHDHERLYFEALMIRERILVPEKNETLFKALLVIGDRLVERRQYELCLDLWEHTFYLYQSMDLETGLHRFVWLFCKMTSVNVDIPVKRFIQICRLTFEPSQQKPKDDYIKNALCFLVLAVKILERSTLTKDERQLIYQWTNDLCLRKQTTSQGQTLLHLCVDEQTYCDINYRPDDIKPILIFPNLAIAQYLITRYSQSIDINALELTYGNTALHVSSQNSTIDTLAVVQLLINSGAHIDCMNVDNRTPFDVAQADSIRKLLKAKQSPSRLKCLCARLILFKQLPYELIWPKETDLNSFLFLHGGATRLSEIRMIL</sequence>
<gene>
    <name evidence="6" type="ORF">GRG538_LOCUS20389</name>
    <name evidence="7" type="ORF">HFQ381_LOCUS4243</name>
    <name evidence="4" type="ORF">LUA448_LOCUS6722</name>
    <name evidence="9" type="ORF">QYT958_LOCUS15784</name>
    <name evidence="5" type="ORF">TIS948_LOCUS23055</name>
    <name evidence="8" type="ORF">UJA718_LOCUS10149</name>
</gene>
<proteinExistence type="predicted"/>
<evidence type="ECO:0000313" key="8">
    <source>
        <dbReference type="EMBL" id="CAF4260838.1"/>
    </source>
</evidence>
<evidence type="ECO:0000313" key="10">
    <source>
        <dbReference type="Proteomes" id="UP000663873"/>
    </source>
</evidence>
<reference evidence="8" key="1">
    <citation type="submission" date="2021-02" db="EMBL/GenBank/DDBJ databases">
        <authorList>
            <person name="Nowell W R."/>
        </authorList>
    </citation>
    <scope>NUCLEOTIDE SEQUENCE</scope>
</reference>
<dbReference type="EMBL" id="CAJOBR010002228">
    <property type="protein sequence ID" value="CAF4666304.1"/>
    <property type="molecule type" value="Genomic_DNA"/>
</dbReference>
<dbReference type="OrthoDB" id="4429489at2759"/>
<accession>A0A820FA97</accession>
<evidence type="ECO:0000256" key="3">
    <source>
        <dbReference type="PROSITE-ProRule" id="PRU00023"/>
    </source>
</evidence>
<name>A0A820FA97_9BILA</name>
<dbReference type="SMART" id="SM00248">
    <property type="entry name" value="ANK"/>
    <property type="match status" value="8"/>
</dbReference>
<feature type="repeat" description="ANK" evidence="3">
    <location>
        <begin position="195"/>
        <end position="227"/>
    </location>
</feature>
<dbReference type="EMBL" id="CAJNYT010003373">
    <property type="protein sequence ID" value="CAF3554094.1"/>
    <property type="molecule type" value="Genomic_DNA"/>
</dbReference>
<dbReference type="Proteomes" id="UP000663848">
    <property type="component" value="Unassembled WGS sequence"/>
</dbReference>
<dbReference type="Proteomes" id="UP000663825">
    <property type="component" value="Unassembled WGS sequence"/>
</dbReference>
<dbReference type="GO" id="GO:0046872">
    <property type="term" value="F:metal ion binding"/>
    <property type="evidence" value="ECO:0007669"/>
    <property type="project" value="InterPro"/>
</dbReference>
<dbReference type="EMBL" id="CAJOBP010001172">
    <property type="protein sequence ID" value="CAF4260838.1"/>
    <property type="molecule type" value="Genomic_DNA"/>
</dbReference>
<dbReference type="PANTHER" id="PTHR24198:SF165">
    <property type="entry name" value="ANKYRIN REPEAT-CONTAINING PROTEIN-RELATED"/>
    <property type="match status" value="1"/>
</dbReference>